<dbReference type="Proteomes" id="UP000515150">
    <property type="component" value="Chromosome 4"/>
</dbReference>
<proteinExistence type="inferred from homology"/>
<dbReference type="InterPro" id="IPR000719">
    <property type="entry name" value="Prot_kinase_dom"/>
</dbReference>
<dbReference type="Gene3D" id="1.10.510.10">
    <property type="entry name" value="Transferase(Phosphotransferase) domain 1"/>
    <property type="match status" value="1"/>
</dbReference>
<keyword evidence="2 5" id="KW-0547">Nucleotide-binding</keyword>
<dbReference type="SMART" id="SM00220">
    <property type="entry name" value="S_TKc"/>
    <property type="match status" value="1"/>
</dbReference>
<keyword evidence="5" id="KW-0723">Serine/threonine-protein kinase</keyword>
<dbReference type="AlphaFoldDB" id="A0A6P7MCQ7"/>
<feature type="compositionally biased region" description="Acidic residues" evidence="6">
    <location>
        <begin position="33"/>
        <end position="68"/>
    </location>
</feature>
<evidence type="ECO:0000256" key="1">
    <source>
        <dbReference type="ARBA" id="ARBA00022679"/>
    </source>
</evidence>
<feature type="domain" description="Protein kinase" evidence="7">
    <location>
        <begin position="138"/>
        <end position="388"/>
    </location>
</feature>
<evidence type="ECO:0000256" key="5">
    <source>
        <dbReference type="PIRNR" id="PIRNR038171"/>
    </source>
</evidence>
<dbReference type="GO" id="GO:0005524">
    <property type="term" value="F:ATP binding"/>
    <property type="evidence" value="ECO:0007669"/>
    <property type="project" value="UniProtKB-KW"/>
</dbReference>
<dbReference type="InParanoid" id="A0A6P7MCQ7"/>
<dbReference type="InterPro" id="IPR011009">
    <property type="entry name" value="Kinase-like_dom_sf"/>
</dbReference>
<dbReference type="EC" id="2.7.11.25" evidence="5"/>
<evidence type="ECO:0000256" key="6">
    <source>
        <dbReference type="SAM" id="MobiDB-lite"/>
    </source>
</evidence>
<dbReference type="Gene3D" id="3.30.200.20">
    <property type="entry name" value="Phosphorylase Kinase, domain 1"/>
    <property type="match status" value="1"/>
</dbReference>
<evidence type="ECO:0000313" key="9">
    <source>
        <dbReference type="RefSeq" id="XP_029004137.1"/>
    </source>
</evidence>
<keyword evidence="3 5" id="KW-0418">Kinase</keyword>
<dbReference type="OrthoDB" id="8693905at2759"/>
<dbReference type="GO" id="GO:0004672">
    <property type="term" value="F:protein kinase activity"/>
    <property type="evidence" value="ECO:0007669"/>
    <property type="project" value="InterPro"/>
</dbReference>
<accession>A0A6P7MCQ7</accession>
<name>A0A6P7MCQ7_BETSP</name>
<evidence type="ECO:0000256" key="3">
    <source>
        <dbReference type="ARBA" id="ARBA00022777"/>
    </source>
</evidence>
<dbReference type="PROSITE" id="PS50011">
    <property type="entry name" value="PROTEIN_KINASE_DOM"/>
    <property type="match status" value="1"/>
</dbReference>
<dbReference type="PANTHER" id="PTHR48016">
    <property type="entry name" value="MAP KINASE KINASE KINASE SSK2-RELATED-RELATED"/>
    <property type="match status" value="1"/>
</dbReference>
<dbReference type="Pfam" id="PF00069">
    <property type="entry name" value="Pkinase"/>
    <property type="match status" value="1"/>
</dbReference>
<protein>
    <recommendedName>
        <fullName evidence="5">Mitogen-activated protein kinase kinase kinase 8</fullName>
        <ecNumber evidence="5">2.7.11.25</ecNumber>
    </recommendedName>
</protein>
<dbReference type="KEGG" id="bspl:114854157"/>
<dbReference type="InterPro" id="IPR008271">
    <property type="entry name" value="Ser/Thr_kinase_AS"/>
</dbReference>
<feature type="region of interest" description="Disordered" evidence="6">
    <location>
        <begin position="412"/>
        <end position="433"/>
    </location>
</feature>
<sequence>MDYKYHGGIELLLAHMNIEDIINAAETLYQLEEEEGEEAGLSFEDEGLSQEEMDEIEETGDSEKEQEEYSGAVGGVRYGTASDLLSFVNLLSNMKAAALQHLPQEMGVLLNKDMVVKKGRYQINLDVLLFPWKLIYKNPGTGLVPKGSFGKVHLAQDIKTRKRMACKLIPMENFKAADVEFQARFHHENIAELYGALFWDQTVHLFMEAGEGGSVLEKLESYGPMREFEIIWVTQQVLRGLEYLHSNKVIHHDIKPSNIVLMSDKAVLVDFGLTVQMTEDIYIPRDLRGTEMYMSPELVLCRGHSTKTDIYSLGTTIIHMQTGSPPWVRRYPRTAYPSYLYIIDKQAPPLEDIPEDCSLAMRSFLERALERNPALRSCASELLKDEAINPPREEQPRCWSLDSALEEATHTMLRQQSQRHDTTQESSLYSEGSGHVRRKGSLYIDLGALSGYSKLVAGPPTSEYG</sequence>
<comment type="similarity">
    <text evidence="5">Belongs to the protein kinase superfamily. STE Ser/Thr protein kinase family. MAP kinase kinase kinase subfamily.</text>
</comment>
<evidence type="ECO:0000313" key="8">
    <source>
        <dbReference type="Proteomes" id="UP000515150"/>
    </source>
</evidence>
<comment type="catalytic activity">
    <reaction evidence="5">
        <text>L-threonyl-[protein] + ATP = O-phospho-L-threonyl-[protein] + ADP + H(+)</text>
        <dbReference type="Rhea" id="RHEA:46608"/>
        <dbReference type="Rhea" id="RHEA-COMP:11060"/>
        <dbReference type="Rhea" id="RHEA-COMP:11605"/>
        <dbReference type="ChEBI" id="CHEBI:15378"/>
        <dbReference type="ChEBI" id="CHEBI:30013"/>
        <dbReference type="ChEBI" id="CHEBI:30616"/>
        <dbReference type="ChEBI" id="CHEBI:61977"/>
        <dbReference type="ChEBI" id="CHEBI:456216"/>
        <dbReference type="EC" id="2.7.11.25"/>
    </reaction>
</comment>
<dbReference type="GeneID" id="114854157"/>
<comment type="cofactor">
    <cofactor evidence="5">
        <name>Mg(2+)</name>
        <dbReference type="ChEBI" id="CHEBI:18420"/>
    </cofactor>
</comment>
<evidence type="ECO:0000256" key="4">
    <source>
        <dbReference type="ARBA" id="ARBA00022840"/>
    </source>
</evidence>
<dbReference type="RefSeq" id="XP_029004137.1">
    <property type="nucleotide sequence ID" value="XM_029148304.3"/>
</dbReference>
<feature type="region of interest" description="Disordered" evidence="6">
    <location>
        <begin position="33"/>
        <end position="69"/>
    </location>
</feature>
<dbReference type="PROSITE" id="PS00108">
    <property type="entry name" value="PROTEIN_KINASE_ST"/>
    <property type="match status" value="1"/>
</dbReference>
<dbReference type="InterPro" id="IPR050538">
    <property type="entry name" value="MAP_kinase_kinase_kinase"/>
</dbReference>
<evidence type="ECO:0000256" key="2">
    <source>
        <dbReference type="ARBA" id="ARBA00022741"/>
    </source>
</evidence>
<dbReference type="CTD" id="1326"/>
<evidence type="ECO:0000259" key="7">
    <source>
        <dbReference type="PROSITE" id="PS50011"/>
    </source>
</evidence>
<dbReference type="PANTHER" id="PTHR48016:SF31">
    <property type="entry name" value="MITOGEN-ACTIVATED PROTEIN KINASE KINASE KINASE 8"/>
    <property type="match status" value="1"/>
</dbReference>
<comment type="catalytic activity">
    <reaction evidence="5">
        <text>L-seryl-[protein] + ATP = O-phospho-L-seryl-[protein] + ADP + H(+)</text>
        <dbReference type="Rhea" id="RHEA:17989"/>
        <dbReference type="Rhea" id="RHEA-COMP:9863"/>
        <dbReference type="Rhea" id="RHEA-COMP:11604"/>
        <dbReference type="ChEBI" id="CHEBI:15378"/>
        <dbReference type="ChEBI" id="CHEBI:29999"/>
        <dbReference type="ChEBI" id="CHEBI:30616"/>
        <dbReference type="ChEBI" id="CHEBI:83421"/>
        <dbReference type="ChEBI" id="CHEBI:456216"/>
        <dbReference type="EC" id="2.7.11.25"/>
    </reaction>
</comment>
<keyword evidence="4 5" id="KW-0067">ATP-binding</keyword>
<organism evidence="8 9">
    <name type="scientific">Betta splendens</name>
    <name type="common">Siamese fighting fish</name>
    <dbReference type="NCBI Taxonomy" id="158456"/>
    <lineage>
        <taxon>Eukaryota</taxon>
        <taxon>Metazoa</taxon>
        <taxon>Chordata</taxon>
        <taxon>Craniata</taxon>
        <taxon>Vertebrata</taxon>
        <taxon>Euteleostomi</taxon>
        <taxon>Actinopterygii</taxon>
        <taxon>Neopterygii</taxon>
        <taxon>Teleostei</taxon>
        <taxon>Neoteleostei</taxon>
        <taxon>Acanthomorphata</taxon>
        <taxon>Anabantaria</taxon>
        <taxon>Anabantiformes</taxon>
        <taxon>Anabantoidei</taxon>
        <taxon>Osphronemidae</taxon>
        <taxon>Betta</taxon>
    </lineage>
</organism>
<dbReference type="SUPFAM" id="SSF56112">
    <property type="entry name" value="Protein kinase-like (PK-like)"/>
    <property type="match status" value="1"/>
</dbReference>
<dbReference type="GO" id="GO:0035556">
    <property type="term" value="P:intracellular signal transduction"/>
    <property type="evidence" value="ECO:0007669"/>
    <property type="project" value="UniProtKB-ARBA"/>
</dbReference>
<keyword evidence="1 5" id="KW-0808">Transferase</keyword>
<keyword evidence="8" id="KW-1185">Reference proteome</keyword>
<gene>
    <name evidence="9" type="primary">map3k8</name>
</gene>
<reference evidence="9" key="1">
    <citation type="submission" date="2025-08" db="UniProtKB">
        <authorList>
            <consortium name="RefSeq"/>
        </authorList>
    </citation>
    <scope>IDENTIFICATION</scope>
</reference>